<protein>
    <submittedName>
        <fullName evidence="2">Pimeloyl-ACP methyl ester carboxylesterase</fullName>
    </submittedName>
</protein>
<dbReference type="GO" id="GO:0004806">
    <property type="term" value="F:triacylglycerol lipase activity"/>
    <property type="evidence" value="ECO:0007669"/>
    <property type="project" value="TreeGrafter"/>
</dbReference>
<evidence type="ECO:0000313" key="3">
    <source>
        <dbReference type="Proteomes" id="UP000183376"/>
    </source>
</evidence>
<dbReference type="OrthoDB" id="3210164at2"/>
<dbReference type="InterPro" id="IPR000073">
    <property type="entry name" value="AB_hydrolase_1"/>
</dbReference>
<dbReference type="GO" id="GO:0046503">
    <property type="term" value="P:glycerolipid catabolic process"/>
    <property type="evidence" value="ECO:0007669"/>
    <property type="project" value="TreeGrafter"/>
</dbReference>
<keyword evidence="3" id="KW-1185">Reference proteome</keyword>
<organism evidence="2 3">
    <name type="scientific">Allokutzneria albata</name>
    <name type="common">Kibdelosporangium albatum</name>
    <dbReference type="NCBI Taxonomy" id="211114"/>
    <lineage>
        <taxon>Bacteria</taxon>
        <taxon>Bacillati</taxon>
        <taxon>Actinomycetota</taxon>
        <taxon>Actinomycetes</taxon>
        <taxon>Pseudonocardiales</taxon>
        <taxon>Pseudonocardiaceae</taxon>
        <taxon>Allokutzneria</taxon>
    </lineage>
</organism>
<dbReference type="eggNOG" id="COG0596">
    <property type="taxonomic scope" value="Bacteria"/>
</dbReference>
<dbReference type="Proteomes" id="UP000183376">
    <property type="component" value="Chromosome I"/>
</dbReference>
<dbReference type="EMBL" id="LT629701">
    <property type="protein sequence ID" value="SDM35210.1"/>
    <property type="molecule type" value="Genomic_DNA"/>
</dbReference>
<accession>A0A1G9SIS6</accession>
<reference evidence="2 3" key="1">
    <citation type="submission" date="2016-10" db="EMBL/GenBank/DDBJ databases">
        <authorList>
            <person name="de Groot N.N."/>
        </authorList>
    </citation>
    <scope>NUCLEOTIDE SEQUENCE [LARGE SCALE GENOMIC DNA]</scope>
    <source>
        <strain evidence="2 3">DSM 44149</strain>
    </source>
</reference>
<sequence>MTTPLHRRIRGEGPLLLIVQGGFGNAEHTEGLVEALIDDYTVVTYDRRGLSRSPSSSGPFTISDHADDAARLLAELTDEPAYVLGCSIGAVVGLDLAARHPDKLRHLLAHEPPALRVLPEARRAEAIRAHEDVEGAFRAHGPGAALPKLFALIGADLTPGQAPRKPDPHQVSDLMSFLANDFPGVRGHHLDLDALRRTASRITVGVGATSAGLTDHECARALAEHLRADPVEFPGGHGGAATHPAAFAATLRSVLVAAATT</sequence>
<evidence type="ECO:0000313" key="2">
    <source>
        <dbReference type="EMBL" id="SDM35210.1"/>
    </source>
</evidence>
<dbReference type="InterPro" id="IPR050471">
    <property type="entry name" value="AB_hydrolase"/>
</dbReference>
<dbReference type="Pfam" id="PF00561">
    <property type="entry name" value="Abhydrolase_1"/>
    <property type="match status" value="1"/>
</dbReference>
<gene>
    <name evidence="2" type="ORF">SAMN04489726_1200</name>
</gene>
<dbReference type="PANTHER" id="PTHR43433">
    <property type="entry name" value="HYDROLASE, ALPHA/BETA FOLD FAMILY PROTEIN"/>
    <property type="match status" value="1"/>
</dbReference>
<dbReference type="AlphaFoldDB" id="A0A1G9SIS6"/>
<dbReference type="SUPFAM" id="SSF53474">
    <property type="entry name" value="alpha/beta-Hydrolases"/>
    <property type="match status" value="1"/>
</dbReference>
<feature type="domain" description="AB hydrolase-1" evidence="1">
    <location>
        <begin position="14"/>
        <end position="112"/>
    </location>
</feature>
<dbReference type="RefSeq" id="WP_052407936.1">
    <property type="nucleotide sequence ID" value="NZ_JOEF01000026.1"/>
</dbReference>
<name>A0A1G9SIS6_ALLAB</name>
<dbReference type="PANTHER" id="PTHR43433:SF5">
    <property type="entry name" value="AB HYDROLASE-1 DOMAIN-CONTAINING PROTEIN"/>
    <property type="match status" value="1"/>
</dbReference>
<proteinExistence type="predicted"/>
<dbReference type="Gene3D" id="3.40.50.1820">
    <property type="entry name" value="alpha/beta hydrolase"/>
    <property type="match status" value="1"/>
</dbReference>
<evidence type="ECO:0000259" key="1">
    <source>
        <dbReference type="Pfam" id="PF00561"/>
    </source>
</evidence>
<dbReference type="STRING" id="211114.SAMN04489726_1200"/>
<dbReference type="InterPro" id="IPR029058">
    <property type="entry name" value="AB_hydrolase_fold"/>
</dbReference>